<name>A0ABM3FDN8_NEOLC</name>
<keyword evidence="2" id="KW-0597">Phosphoprotein</keyword>
<feature type="domain" description="Ubiquitin-like protease family profile" evidence="7">
    <location>
        <begin position="990"/>
        <end position="1277"/>
    </location>
</feature>
<dbReference type="SUPFAM" id="SSF54001">
    <property type="entry name" value="Cysteine proteinases"/>
    <property type="match status" value="1"/>
</dbReference>
<sequence>MAQYYNIVTNPSGTVTLEEIQRVCSVEGQNVQFVVEDFNNGLNGSPQLLTYTTAAPTSEQAVFGPQAINISGQLPTNHIDHRQNVYIIETNEVSQSHNVIKNTVSAQLIGENVVNVENRGSPKIPLNNTLQGQSMQWVQMQENNINFDTVLKQNTSTPVKTQVCGLVRNQTPTNTQPHVSLNLPTQRIQSEQPGLIPVTKKSPSRLYQNKNKQLVANATAAAAAASAAAAATTSNCPQHTGNIANPQEDRLLNTNLVNNRNINTTFRPKMFVANRSDATKTPGRQVRNVIRQDTPLPRNSVPLQMPKNQNSRKLAEEAYLTEREKVAKFKELQKSPMAVLPQFQRQILQQNLPQRQQQMGANVTHHQRQQMSATNQQRRQQISNNPAPNLQSPPNAGQQRQQQMTLTPLQQAQLQRQPMMMTPHQKQQHQLQPSPVQQQMEVDSQEFNSQEPAKTSQQQQQQSCGSQTESDSASSPSLTFVQKPIDNPQTCIVQRQINGNTAKMLVVLPNGEQRLITFDIPNEECTVHDLLEQVTYTANIPFGPDTNVSLVTDQTFQINFVVEAGPGTFLGSGEGSEQSDSNLSLDKLGTSPGGSSPVFSPSEENSNSSLTQHEEPKYVDGKLAVCQHCGISSIDFNRCQRCKTKLPDDVKNIPMTIALEVKKENMLAIDTFYKKSNEQNRPLKIDRDGSVPSKRGRGRGRPAPKARLIKEPECLTISSDEDDQGEGKIKKSLGSSHPMSAIPGHTRNQIEIEMISEKEPVITNNSVSSMIGYDIGQEEGIKGGGREYDAHNMADGSIQAPQTSLICRTVRIGSYKYIPQERVIISQSGVRLGVPLLEDNTNFVPLEVKLKDIVKVLIHFGKAMPVLFFYTTTSAGGMIRELLGMQDPKGPYYDPAGKDHTLKRITLLPEKISDEAKIILKTLFPSNQLLEELSSKEANDILVKASPKDSWQVQSMMKKSGQTTSAAQNTTNGGIQTIMVYPPPPAKGGIAINTEDYACLGEDQFLNDVIIDFYLRYLTLEVLSEEDQNRTHVFSSYFYKRLTSPHAPAADTGVPLSPAAKRHARVQKWTKNVNIFEKDFIVIPINEHAHWFLAIICFPGFVGKVPIISSVSKECENKKKTQKSKKAKELKLQAVTIGNTTITPVTATITLDPGDEGSERDEAEGDDDEMEMESDDEDETEDGETETKPPQKPREPTPVQNEIVKLPCILIFDSLAGASRSRVVATLRDYLSCEYLAKMGTEQVFSKDTIKGASPKVPQQSNFTDCGVYVLQYVESFFSNPIKNYTLPIKTLKQWFEEIIVTRKREELSKLLVRLMNATKGERNIMLPVLTFPTAEGRLLPKSENNLDIKTLKSEADSKKKTTSEIENRNNSSTSIGPEENTEKMGEALNRNTNQILAHSPPSSLSSNENSQTDMTTDGKAPTKSSALTYMKLKRIIKSTRIPESQDDKQTTKKHKGDSFETCK</sequence>
<feature type="compositionally biased region" description="Basic and acidic residues" evidence="6">
    <location>
        <begin position="1185"/>
        <end position="1195"/>
    </location>
</feature>
<gene>
    <name evidence="9" type="primary">LOC107224533</name>
</gene>
<feature type="compositionally biased region" description="Polar residues" evidence="6">
    <location>
        <begin position="440"/>
        <end position="455"/>
    </location>
</feature>
<dbReference type="InterPro" id="IPR051947">
    <property type="entry name" value="Sentrin-specific_protease"/>
</dbReference>
<feature type="compositionally biased region" description="Low complexity" evidence="6">
    <location>
        <begin position="456"/>
        <end position="467"/>
    </location>
</feature>
<protein>
    <submittedName>
        <fullName evidence="9">Uncharacterized protein LOC107224533 isoform X2</fullName>
    </submittedName>
</protein>
<evidence type="ECO:0000256" key="1">
    <source>
        <dbReference type="ARBA" id="ARBA00005234"/>
    </source>
</evidence>
<comment type="similarity">
    <text evidence="1">Belongs to the peptidase C48 family.</text>
</comment>
<evidence type="ECO:0000313" key="8">
    <source>
        <dbReference type="Proteomes" id="UP000829291"/>
    </source>
</evidence>
<feature type="compositionally biased region" description="Polar residues" evidence="6">
    <location>
        <begin position="468"/>
        <end position="480"/>
    </location>
</feature>
<dbReference type="Gene3D" id="3.40.395.10">
    <property type="entry name" value="Adenoviral Proteinase, Chain A"/>
    <property type="match status" value="1"/>
</dbReference>
<dbReference type="PROSITE" id="PS50600">
    <property type="entry name" value="ULP_PROTEASE"/>
    <property type="match status" value="1"/>
</dbReference>
<feature type="region of interest" description="Disordered" evidence="6">
    <location>
        <begin position="1146"/>
        <end position="1199"/>
    </location>
</feature>
<dbReference type="Proteomes" id="UP000829291">
    <property type="component" value="Chromosome 1"/>
</dbReference>
<feature type="compositionally biased region" description="Basic residues" evidence="6">
    <location>
        <begin position="694"/>
        <end position="704"/>
    </location>
</feature>
<dbReference type="InterPro" id="IPR003653">
    <property type="entry name" value="Peptidase_C48_C"/>
</dbReference>
<dbReference type="RefSeq" id="XP_046586128.1">
    <property type="nucleotide sequence ID" value="XM_046730172.1"/>
</dbReference>
<feature type="compositionally biased region" description="Polar residues" evidence="6">
    <location>
        <begin position="369"/>
        <end position="416"/>
    </location>
</feature>
<feature type="compositionally biased region" description="Basic and acidic residues" evidence="6">
    <location>
        <begin position="680"/>
        <end position="689"/>
    </location>
</feature>
<feature type="region of interest" description="Disordered" evidence="6">
    <location>
        <begin position="1353"/>
        <end position="1383"/>
    </location>
</feature>
<evidence type="ECO:0000256" key="3">
    <source>
        <dbReference type="ARBA" id="ARBA00022670"/>
    </source>
</evidence>
<evidence type="ECO:0000256" key="4">
    <source>
        <dbReference type="ARBA" id="ARBA00022786"/>
    </source>
</evidence>
<dbReference type="Pfam" id="PF02902">
    <property type="entry name" value="Peptidase_C48"/>
    <property type="match status" value="1"/>
</dbReference>
<feature type="compositionally biased region" description="Acidic residues" evidence="6">
    <location>
        <begin position="1153"/>
        <end position="1184"/>
    </location>
</feature>
<keyword evidence="4" id="KW-0833">Ubl conjugation pathway</keyword>
<dbReference type="PANTHER" id="PTHR46896">
    <property type="entry name" value="SENTRIN-SPECIFIC PROTEASE"/>
    <property type="match status" value="1"/>
</dbReference>
<dbReference type="InterPro" id="IPR038765">
    <property type="entry name" value="Papain-like_cys_pep_sf"/>
</dbReference>
<feature type="region of interest" description="Disordered" evidence="6">
    <location>
        <begin position="569"/>
        <end position="614"/>
    </location>
</feature>
<feature type="compositionally biased region" description="Low complexity" evidence="6">
    <location>
        <begin position="589"/>
        <end position="602"/>
    </location>
</feature>
<evidence type="ECO:0000256" key="6">
    <source>
        <dbReference type="SAM" id="MobiDB-lite"/>
    </source>
</evidence>
<evidence type="ECO:0000256" key="5">
    <source>
        <dbReference type="ARBA" id="ARBA00022801"/>
    </source>
</evidence>
<feature type="region of interest" description="Disordered" evidence="6">
    <location>
        <begin position="1397"/>
        <end position="1464"/>
    </location>
</feature>
<organism evidence="8 9">
    <name type="scientific">Neodiprion lecontei</name>
    <name type="common">Redheaded pine sawfly</name>
    <dbReference type="NCBI Taxonomy" id="441921"/>
    <lineage>
        <taxon>Eukaryota</taxon>
        <taxon>Metazoa</taxon>
        <taxon>Ecdysozoa</taxon>
        <taxon>Arthropoda</taxon>
        <taxon>Hexapoda</taxon>
        <taxon>Insecta</taxon>
        <taxon>Pterygota</taxon>
        <taxon>Neoptera</taxon>
        <taxon>Endopterygota</taxon>
        <taxon>Hymenoptera</taxon>
        <taxon>Tenthredinoidea</taxon>
        <taxon>Diprionidae</taxon>
        <taxon>Diprioninae</taxon>
        <taxon>Neodiprion</taxon>
    </lineage>
</organism>
<proteinExistence type="inferred from homology"/>
<accession>A0ABM3FDN8</accession>
<evidence type="ECO:0000313" key="9">
    <source>
        <dbReference type="RefSeq" id="XP_046586128.1"/>
    </source>
</evidence>
<keyword evidence="5" id="KW-0378">Hydrolase</keyword>
<dbReference type="GeneID" id="107224533"/>
<feature type="compositionally biased region" description="Polar residues" evidence="6">
    <location>
        <begin position="575"/>
        <end position="584"/>
    </location>
</feature>
<feature type="region of interest" description="Disordered" evidence="6">
    <location>
        <begin position="353"/>
        <end position="483"/>
    </location>
</feature>
<reference evidence="9" key="1">
    <citation type="submission" date="2025-08" db="UniProtKB">
        <authorList>
            <consortium name="RefSeq"/>
        </authorList>
    </citation>
    <scope>IDENTIFICATION</scope>
    <source>
        <tissue evidence="9">Thorax and Abdomen</tissue>
    </source>
</reference>
<dbReference type="PANTHER" id="PTHR46896:SF3">
    <property type="entry name" value="FI06413P-RELATED"/>
    <property type="match status" value="1"/>
</dbReference>
<evidence type="ECO:0000259" key="7">
    <source>
        <dbReference type="PROSITE" id="PS50600"/>
    </source>
</evidence>
<feature type="compositionally biased region" description="Basic and acidic residues" evidence="6">
    <location>
        <begin position="1353"/>
        <end position="1368"/>
    </location>
</feature>
<keyword evidence="3" id="KW-0645">Protease</keyword>
<keyword evidence="8" id="KW-1185">Reference proteome</keyword>
<feature type="region of interest" description="Disordered" evidence="6">
    <location>
        <begin position="680"/>
        <end position="743"/>
    </location>
</feature>
<evidence type="ECO:0000256" key="2">
    <source>
        <dbReference type="ARBA" id="ARBA00022553"/>
    </source>
</evidence>
<feature type="compositionally biased region" description="Low complexity" evidence="6">
    <location>
        <begin position="1400"/>
        <end position="1411"/>
    </location>
</feature>
<feature type="compositionally biased region" description="Basic and acidic residues" evidence="6">
    <location>
        <begin position="1444"/>
        <end position="1464"/>
    </location>
</feature>
<feature type="compositionally biased region" description="Low complexity" evidence="6">
    <location>
        <begin position="423"/>
        <end position="439"/>
    </location>
</feature>